<dbReference type="EMBL" id="CP097160">
    <property type="protein sequence ID" value="UQN15106.1"/>
    <property type="molecule type" value="Genomic_DNA"/>
</dbReference>
<proteinExistence type="predicted"/>
<protein>
    <recommendedName>
        <fullName evidence="2">Asparagine synthetase domain-containing protein</fullName>
    </recommendedName>
</protein>
<name>A0ABY4MXF2_9MICO</name>
<accession>A0ABY4MXF2</accession>
<reference evidence="1" key="1">
    <citation type="submission" date="2022-05" db="EMBL/GenBank/DDBJ databases">
        <title>Complete genome sequence of toluene-degrading Gulosibacter sediminis strain ACHW.36C.</title>
        <authorList>
            <person name="Wai A.C."/>
            <person name="Lai G.K."/>
            <person name="Griffin S.D."/>
            <person name="Leung F.C."/>
        </authorList>
    </citation>
    <scope>NUCLEOTIDE SEQUENCE [LARGE SCALE GENOMIC DNA]</scope>
    <source>
        <strain evidence="1">ACHW.36C</strain>
    </source>
</reference>
<organism evidence="1">
    <name type="scientific">Gulosibacter sediminis</name>
    <dbReference type="NCBI Taxonomy" id="1729695"/>
    <lineage>
        <taxon>Bacteria</taxon>
        <taxon>Bacillati</taxon>
        <taxon>Actinomycetota</taxon>
        <taxon>Actinomycetes</taxon>
        <taxon>Micrococcales</taxon>
        <taxon>Microbacteriaceae</taxon>
        <taxon>Gulosibacter</taxon>
    </lineage>
</organism>
<sequence length="599" mass="66203">MIQPATVVITGALGHSPRVTDAEVLSPAIHVRWNKNPNKHAIGRRGTVDLDGVILLDGKLHTRADSLLEAWRGAELNDFAVHHWGNRAKQAGCACIWDAQREQFAMLPDPLGGASLFRHEYDGLTVWSTDYRELVRTLIELGARPEPSGDYQIERLVLGNGGLTEASFEGGRRLPIFHGVIVDSDGVHIVEYQSAAVLREDRPYIESVTALRNDILESVSALASADVPVKISHMTGGKDSRLVLGALLETGHANEFLFFCSGPTGSPDRDIADALSRQFGLRRASSGGLTPKTIGDTFTQRAALLKYSAGLMTAGPTGHEDELPVMIAAGGYGELMRSFYRKLPTRDKAEWRDEAKVLSNVAGKGLEDLLANEAIDTLAHNLVTKLRDLTDQRVPLDFVGNALYLSVRNRYLVGAKAVMWNRVGVETNPLYSVHAVAAARQLGPEARDANVLIFDVLQTFGHHLAELPFDKNPRGAKYAEQRRVPEDLTFTVHHPNIEWVDVPRQVSESTTSTASSQLSRDEILARANAMGVPYWQSQFLESAQQDLRELLASESGDALDGMFRREYLREISRTTTWNRRRIRHVFAAGSIARWWSDPV</sequence>
<gene>
    <name evidence="1" type="ORF">M3M28_01155</name>
</gene>
<evidence type="ECO:0000313" key="1">
    <source>
        <dbReference type="EMBL" id="UQN15106.1"/>
    </source>
</evidence>
<dbReference type="SUPFAM" id="SSF52402">
    <property type="entry name" value="Adenine nucleotide alpha hydrolases-like"/>
    <property type="match status" value="1"/>
</dbReference>
<evidence type="ECO:0008006" key="2">
    <source>
        <dbReference type="Google" id="ProtNLM"/>
    </source>
</evidence>